<dbReference type="NCBIfam" id="TIGR01509">
    <property type="entry name" value="HAD-SF-IA-v3"/>
    <property type="match status" value="1"/>
</dbReference>
<dbReference type="SFLD" id="SFLDG01129">
    <property type="entry name" value="C1.5:_HAD__Beta-PGM__Phosphata"/>
    <property type="match status" value="1"/>
</dbReference>
<dbReference type="Gene3D" id="3.40.50.1000">
    <property type="entry name" value="HAD superfamily/HAD-like"/>
    <property type="match status" value="1"/>
</dbReference>
<dbReference type="GO" id="GO:0016787">
    <property type="term" value="F:hydrolase activity"/>
    <property type="evidence" value="ECO:0007669"/>
    <property type="project" value="UniProtKB-KW"/>
</dbReference>
<reference evidence="1" key="1">
    <citation type="submission" date="2016-03" db="EMBL/GenBank/DDBJ databases">
        <authorList>
            <person name="Ploux O."/>
        </authorList>
    </citation>
    <scope>NUCLEOTIDE SEQUENCE</scope>
    <source>
        <strain evidence="1">UC10</strain>
    </source>
</reference>
<dbReference type="CDD" id="cd02603">
    <property type="entry name" value="HAD_sEH-N_like"/>
    <property type="match status" value="1"/>
</dbReference>
<dbReference type="InterPro" id="IPR023198">
    <property type="entry name" value="PGP-like_dom2"/>
</dbReference>
<dbReference type="InterPro" id="IPR036412">
    <property type="entry name" value="HAD-like_sf"/>
</dbReference>
<dbReference type="PRINTS" id="PR00413">
    <property type="entry name" value="HADHALOGNASE"/>
</dbReference>
<dbReference type="SUPFAM" id="SSF56784">
    <property type="entry name" value="HAD-like"/>
    <property type="match status" value="1"/>
</dbReference>
<proteinExistence type="predicted"/>
<dbReference type="PANTHER" id="PTHR47829:SF1">
    <property type="entry name" value="HAD FAMILY PHOSPHATASE"/>
    <property type="match status" value="1"/>
</dbReference>
<sequence>MPLADIDGVVFDMGGVLTVDPYAALRDYAVTLQIPEDTLVGHVRGSRFAEVETGALSMRDFLKFACRGVEGRFGVRVDIRLLAEALAAGQQVRPEMVELIGELVSNGVKVGLLTNNAKEARAWWASGVLPLEFFTAVVDSSDVGVRKPDPRIFVITADRLGCPPERVMFFDDTPENVAGAQAVGMIAELFTDPESCRRTCTGLGLIESSGATGQQKS</sequence>
<dbReference type="AlphaFoldDB" id="A0A1Y5PTA6"/>
<dbReference type="EMBL" id="FLQS01000067">
    <property type="protein sequence ID" value="SBS79128.1"/>
    <property type="molecule type" value="Genomic_DNA"/>
</dbReference>
<dbReference type="SFLD" id="SFLDS00003">
    <property type="entry name" value="Haloacid_Dehalogenase"/>
    <property type="match status" value="1"/>
</dbReference>
<dbReference type="PANTHER" id="PTHR47829">
    <property type="entry name" value="HYDROLASE, PUTATIVE (AFU_ORTHOLOGUE AFUA_1G12880)-RELATED"/>
    <property type="match status" value="1"/>
</dbReference>
<dbReference type="NCBIfam" id="TIGR01549">
    <property type="entry name" value="HAD-SF-IA-v1"/>
    <property type="match status" value="1"/>
</dbReference>
<dbReference type="InterPro" id="IPR006439">
    <property type="entry name" value="HAD-SF_hydro_IA"/>
</dbReference>
<keyword evidence="1" id="KW-0378">Hydrolase</keyword>
<gene>
    <name evidence="1" type="ORF">MHPYR_70049</name>
</gene>
<accession>A0A1Y5PTA6</accession>
<organism evidence="1">
    <name type="scientific">uncultured Mycobacterium sp</name>
    <dbReference type="NCBI Taxonomy" id="171292"/>
    <lineage>
        <taxon>Bacteria</taxon>
        <taxon>Bacillati</taxon>
        <taxon>Actinomycetota</taxon>
        <taxon>Actinomycetes</taxon>
        <taxon>Mycobacteriales</taxon>
        <taxon>Mycobacteriaceae</taxon>
        <taxon>Mycobacterium</taxon>
        <taxon>environmental samples</taxon>
    </lineage>
</organism>
<dbReference type="InterPro" id="IPR052898">
    <property type="entry name" value="ACAD10-like"/>
</dbReference>
<dbReference type="InterPro" id="IPR023214">
    <property type="entry name" value="HAD_sf"/>
</dbReference>
<evidence type="ECO:0000313" key="1">
    <source>
        <dbReference type="EMBL" id="SBS79128.1"/>
    </source>
</evidence>
<dbReference type="Pfam" id="PF00702">
    <property type="entry name" value="Hydrolase"/>
    <property type="match status" value="1"/>
</dbReference>
<dbReference type="Gene3D" id="1.10.150.240">
    <property type="entry name" value="Putative phosphatase, domain 2"/>
    <property type="match status" value="1"/>
</dbReference>
<protein>
    <submittedName>
        <fullName evidence="1">HAD-superfamily hydrolase subfamily IA variant 3</fullName>
    </submittedName>
</protein>
<name>A0A1Y5PTA6_9MYCO</name>